<name>A0ABX0X720_9BACT</name>
<feature type="compositionally biased region" description="Acidic residues" evidence="1">
    <location>
        <begin position="990"/>
        <end position="1005"/>
    </location>
</feature>
<feature type="region of interest" description="Disordered" evidence="1">
    <location>
        <begin position="976"/>
        <end position="1009"/>
    </location>
</feature>
<dbReference type="Proteomes" id="UP000770785">
    <property type="component" value="Unassembled WGS sequence"/>
</dbReference>
<dbReference type="SUPFAM" id="SSF49464">
    <property type="entry name" value="Carboxypeptidase regulatory domain-like"/>
    <property type="match status" value="1"/>
</dbReference>
<dbReference type="EMBL" id="JAATJH010000001">
    <property type="protein sequence ID" value="NJC24663.1"/>
    <property type="molecule type" value="Genomic_DNA"/>
</dbReference>
<gene>
    <name evidence="2" type="ORF">GGR27_000144</name>
</gene>
<dbReference type="RefSeq" id="WP_168035480.1">
    <property type="nucleotide sequence ID" value="NZ_JAATJH010000001.1"/>
</dbReference>
<accession>A0ABX0X720</accession>
<evidence type="ECO:0000256" key="1">
    <source>
        <dbReference type="SAM" id="MobiDB-lite"/>
    </source>
</evidence>
<dbReference type="InterPro" id="IPR008969">
    <property type="entry name" value="CarboxyPept-like_regulatory"/>
</dbReference>
<protein>
    <submittedName>
        <fullName evidence="2">Uncharacterized protein</fullName>
    </submittedName>
</protein>
<evidence type="ECO:0000313" key="2">
    <source>
        <dbReference type="EMBL" id="NJC24663.1"/>
    </source>
</evidence>
<dbReference type="Pfam" id="PF13715">
    <property type="entry name" value="CarbopepD_reg_2"/>
    <property type="match status" value="1"/>
</dbReference>
<organism evidence="2 3">
    <name type="scientific">Neolewinella antarctica</name>
    <dbReference type="NCBI Taxonomy" id="442734"/>
    <lineage>
        <taxon>Bacteria</taxon>
        <taxon>Pseudomonadati</taxon>
        <taxon>Bacteroidota</taxon>
        <taxon>Saprospiria</taxon>
        <taxon>Saprospirales</taxon>
        <taxon>Lewinellaceae</taxon>
        <taxon>Neolewinella</taxon>
    </lineage>
</organism>
<comment type="caution">
    <text evidence="2">The sequence shown here is derived from an EMBL/GenBank/DDBJ whole genome shotgun (WGS) entry which is preliminary data.</text>
</comment>
<keyword evidence="3" id="KW-1185">Reference proteome</keyword>
<reference evidence="2 3" key="1">
    <citation type="submission" date="2020-03" db="EMBL/GenBank/DDBJ databases">
        <title>Genomic Encyclopedia of Type Strains, Phase IV (KMG-IV): sequencing the most valuable type-strain genomes for metagenomic binning, comparative biology and taxonomic classification.</title>
        <authorList>
            <person name="Goeker M."/>
        </authorList>
    </citation>
    <scope>NUCLEOTIDE SEQUENCE [LARGE SCALE GENOMIC DNA]</scope>
    <source>
        <strain evidence="2 3">DSM 105096</strain>
    </source>
</reference>
<evidence type="ECO:0000313" key="3">
    <source>
        <dbReference type="Proteomes" id="UP000770785"/>
    </source>
</evidence>
<proteinExistence type="predicted"/>
<sequence>MYPQQSLYPHFTANQVLSDGDLNQTFAYLYEQQRLTRSHLIGVGIVCGLRAKLITVGDKPAFTISSGCGVTTEGQLILHEDDAAQWRFVEPYDPPGGSEYFQLSGTPVPLWELTTRENNDNESLSDNFLRGNRQDGGMALLLFRESRLEDNRNCDRTNCDEKGETVLTAIRPLLLRRRDLAEIMRNLGGEASEIGVLHGLRNQRRRDSPVLERLRLARVRLGEELTGTTATVLRAFQRAITEMIDGDTEQKVRTLEKVAGVLSGIDRKPIDLSRLKFLSESEMLAGAHALDLPYYYDHLRHFVAAYEELRYELERFTRVCLPDSRYFPHHVVLHDIRFPTLSDAMRTPWISSPAGNNQVEAKRRIGRLHERLVDLTESVDLRRPPNRLTTVFDVRNTATVNVSKIDAVHERMAAFQPLLKSIGSFRAASRFNVARDYTKFKHTTARVRGATEPIVGASEVMGPQPAGKSATATVSVSAAEDIRNMMEALERASVKPGKVVADMEETLADLIKMDKRDGAAAEELIPFSINPSSLTTALSQRALPVYYNSEALINSWNDHRTHRGQGSYLAGFNAASFGGDTRALDYEMAPHQFLRIEGAIGQSAELVRRRVAMEITQRQLPLDLVVLSAGTDQRAVLSATSVVQFADLETAYLAQSHDMLGDLVEVLVRIYDLPQRGEGDGDGQLSGITSPTIPSHPLFSLLPEYRVLPGTVGALKEAGVTPTTGADEFYGGLADRILEVAAAVPATLVAYGGSGFSPRLLKLMQAVRESQTALINAMTPQYEEALQAVGIDVRSFIDLANLWLLAGDRPALDALYLRYTERKKSLLTQQLLGSFIRKHPGLRPACGAPLGGTYVLVHHGGGDGSVKPGRVTLSGRVLDGSDALAGVNVLSVGAGKGTLTDIDGNFRLEVSSLPTQLNVSYTGYPTRRTIIYTGAPIRIDLSQLVRQDAPFPGVAAGTVIADFYLPYRIGDGSAPTTIMAPAPAPKPTDPDPDPDPDTEEGDDDDDAKKLPFAGKAIRYRYPFMIQLPAAKSINYAECSIVLDRLSVVLDKDTLALSEDDRKAFNDKLASMWSGSVNQSGFSERMVLMNDALAELGDLLGKGDDRFTKIAPLKLSVEIEEGFQLLTVRHFGADGKGEATMQWTVKYQQTTKDAKLMNRRVCTYAQGQLSLSLPEINTFISQGRCKVETADFSVGEDFESVSTEALTGDVWTDPPSIGAQRLGRAVKAFIEIGPAKPSVTTLASHPDDIETKVEFGEVGKAAGKSLLRALLVDNSSGAFRVITKEYTA</sequence>